<dbReference type="Proteomes" id="UP000760860">
    <property type="component" value="Unassembled WGS sequence"/>
</dbReference>
<name>A0A8T1KDM1_9STRA</name>
<dbReference type="Pfam" id="PF20681">
    <property type="entry name" value="DUF6818"/>
    <property type="match status" value="1"/>
</dbReference>
<protein>
    <recommendedName>
        <fullName evidence="2">DUF6818 domain-containing protein</fullName>
    </recommendedName>
</protein>
<evidence type="ECO:0000313" key="5">
    <source>
        <dbReference type="EMBL" id="KAG3206105.1"/>
    </source>
</evidence>
<evidence type="ECO:0000313" key="3">
    <source>
        <dbReference type="EMBL" id="KAG2881637.1"/>
    </source>
</evidence>
<evidence type="ECO:0000313" key="4">
    <source>
        <dbReference type="EMBL" id="KAG2927396.1"/>
    </source>
</evidence>
<evidence type="ECO:0000259" key="2">
    <source>
        <dbReference type="Pfam" id="PF20681"/>
    </source>
</evidence>
<dbReference type="PANTHER" id="PTHR34409:SF1">
    <property type="entry name" value="MYB-LIKE DOMAIN-CONTAINING PROTEIN"/>
    <property type="match status" value="1"/>
</dbReference>
<dbReference type="Proteomes" id="UP000774804">
    <property type="component" value="Unassembled WGS sequence"/>
</dbReference>
<reference evidence="4" key="1">
    <citation type="submission" date="2018-10" db="EMBL/GenBank/DDBJ databases">
        <title>Effector identification in a new, highly contiguous assembly of the strawberry crown rot pathogen Phytophthora cactorum.</title>
        <authorList>
            <person name="Armitage A.D."/>
            <person name="Nellist C.F."/>
            <person name="Bates H."/>
            <person name="Vickerstaff R.J."/>
            <person name="Harrison R.J."/>
        </authorList>
    </citation>
    <scope>NUCLEOTIDE SEQUENCE</scope>
    <source>
        <strain evidence="3">4032</strain>
        <strain evidence="4">4040</strain>
        <strain evidence="5">P421</strain>
    </source>
</reference>
<evidence type="ECO:0000256" key="1">
    <source>
        <dbReference type="SAM" id="MobiDB-lite"/>
    </source>
</evidence>
<dbReference type="PANTHER" id="PTHR34409">
    <property type="entry name" value="SET DOMAIN-CONTAINING PROTEIN"/>
    <property type="match status" value="1"/>
</dbReference>
<dbReference type="Proteomes" id="UP000736787">
    <property type="component" value="Unassembled WGS sequence"/>
</dbReference>
<organism evidence="4 6">
    <name type="scientific">Phytophthora cactorum</name>
    <dbReference type="NCBI Taxonomy" id="29920"/>
    <lineage>
        <taxon>Eukaryota</taxon>
        <taxon>Sar</taxon>
        <taxon>Stramenopiles</taxon>
        <taxon>Oomycota</taxon>
        <taxon>Peronosporomycetes</taxon>
        <taxon>Peronosporales</taxon>
        <taxon>Peronosporaceae</taxon>
        <taxon>Phytophthora</taxon>
    </lineage>
</organism>
<sequence length="59" mass="6908">MWEEVASQYNAKHERTSFVRDYDSLRRQFRSLYGKAKPSGFNGEAPPHLRPIARRPNTS</sequence>
<comment type="caution">
    <text evidence="4">The sequence shown here is derived from an EMBL/GenBank/DDBJ whole genome shotgun (WGS) entry which is preliminary data.</text>
</comment>
<proteinExistence type="predicted"/>
<feature type="domain" description="DUF6818" evidence="2">
    <location>
        <begin position="1"/>
        <end position="53"/>
    </location>
</feature>
<accession>A0A8T1KDM1</accession>
<gene>
    <name evidence="3" type="ORF">PC115_g22165</name>
    <name evidence="4" type="ORF">PC117_g14608</name>
    <name evidence="5" type="ORF">PC129_g21841</name>
</gene>
<feature type="region of interest" description="Disordered" evidence="1">
    <location>
        <begin position="35"/>
        <end position="59"/>
    </location>
</feature>
<dbReference type="EMBL" id="RCMK01000461">
    <property type="protein sequence ID" value="KAG2927396.1"/>
    <property type="molecule type" value="Genomic_DNA"/>
</dbReference>
<dbReference type="EMBL" id="RCMV01001858">
    <property type="protein sequence ID" value="KAG3206105.1"/>
    <property type="molecule type" value="Genomic_DNA"/>
</dbReference>
<dbReference type="EMBL" id="RCMI01001747">
    <property type="protein sequence ID" value="KAG2881637.1"/>
    <property type="molecule type" value="Genomic_DNA"/>
</dbReference>
<evidence type="ECO:0000313" key="6">
    <source>
        <dbReference type="Proteomes" id="UP000736787"/>
    </source>
</evidence>
<dbReference type="InterPro" id="IPR049203">
    <property type="entry name" value="DUF6818"/>
</dbReference>
<dbReference type="AlphaFoldDB" id="A0A8T1KDM1"/>